<comment type="caution">
    <text evidence="11">The sequence shown here is derived from an EMBL/GenBank/DDBJ whole genome shotgun (WGS) entry which is preliminary data.</text>
</comment>
<evidence type="ECO:0000313" key="11">
    <source>
        <dbReference type="EMBL" id="GAA4724049.1"/>
    </source>
</evidence>
<dbReference type="PANTHER" id="PTHR36999:SF1">
    <property type="entry name" value="ISOCITRATE DEHYDROGENASE (NADP(+))"/>
    <property type="match status" value="1"/>
</dbReference>
<evidence type="ECO:0000313" key="12">
    <source>
        <dbReference type="Proteomes" id="UP001500956"/>
    </source>
</evidence>
<keyword evidence="4" id="KW-0479">Metal-binding</keyword>
<accession>A0ABP8Y9J2</accession>
<dbReference type="PIRSF" id="PIRSF009407">
    <property type="entry name" value="IDH_monmr"/>
    <property type="match status" value="1"/>
</dbReference>
<keyword evidence="3 10" id="KW-0816">Tricarboxylic acid cycle</keyword>
<dbReference type="PANTHER" id="PTHR36999">
    <property type="entry name" value="ISOCITRATE DEHYDROGENASE [NADP]"/>
    <property type="match status" value="1"/>
</dbReference>
<evidence type="ECO:0000256" key="6">
    <source>
        <dbReference type="ARBA" id="ARBA00022857"/>
    </source>
</evidence>
<evidence type="ECO:0000256" key="3">
    <source>
        <dbReference type="ARBA" id="ARBA00022532"/>
    </source>
</evidence>
<dbReference type="Gene3D" id="3.40.718.10">
    <property type="entry name" value="Isopropylmalate Dehydrogenase"/>
    <property type="match status" value="1"/>
</dbReference>
<keyword evidence="6 10" id="KW-0521">NADP</keyword>
<keyword evidence="7 10" id="KW-0560">Oxidoreductase</keyword>
<reference evidence="12" key="1">
    <citation type="journal article" date="2019" name="Int. J. Syst. Evol. Microbiol.">
        <title>The Global Catalogue of Microorganisms (GCM) 10K type strain sequencing project: providing services to taxonomists for standard genome sequencing and annotation.</title>
        <authorList>
            <consortium name="The Broad Institute Genomics Platform"/>
            <consortium name="The Broad Institute Genome Sequencing Center for Infectious Disease"/>
            <person name="Wu L."/>
            <person name="Ma J."/>
        </authorList>
    </citation>
    <scope>NUCLEOTIDE SEQUENCE [LARGE SCALE GENOMIC DNA]</scope>
    <source>
        <strain evidence="12">JCM 18063</strain>
    </source>
</reference>
<dbReference type="RefSeq" id="WP_172151168.1">
    <property type="nucleotide sequence ID" value="NZ_BAABID010000006.1"/>
</dbReference>
<keyword evidence="2 10" id="KW-0329">Glyoxylate bypass</keyword>
<dbReference type="Proteomes" id="UP001500956">
    <property type="component" value="Unassembled WGS sequence"/>
</dbReference>
<evidence type="ECO:0000256" key="4">
    <source>
        <dbReference type="ARBA" id="ARBA00022723"/>
    </source>
</evidence>
<dbReference type="EMBL" id="BAABID010000006">
    <property type="protein sequence ID" value="GAA4724049.1"/>
    <property type="molecule type" value="Genomic_DNA"/>
</dbReference>
<name>A0ABP8Y9J2_9MICO</name>
<evidence type="ECO:0000256" key="8">
    <source>
        <dbReference type="ARBA" id="ARBA00023554"/>
    </source>
</evidence>
<sequence length="742" mass="79404">MTTESRPAAGKIVYTYTDEAPLLATYSFLPIVQAYAKQAGVEVETRDISLAGRILAQFPETLGDERVEDALAELGQMATTPEANIIKLPNISASVPQLKAAIAELQAAGYAIPDYPEEPTTDAERTARAAYDKVKGSAVNPVLREGNSDRRAPSAVKNYAKAHPHRMGEWSADSKTEVATMGAADFRSNEQSVVIPAADSLTIRLRTADGTTVLKDGLAVEAGEVVDATFLSVAALHTFLAEQIQRAKDTGVLFSAHLKATMMKVSDPIIFGHIVEAFLPEVFERYGAELKAAGLSTRDGLGGILAGLDGLEHGAEIKAAVEKGLADGPALAMVDSDRGITNLHVPSDVIIDASMPAMIRIGGHMWGPDGAEHDTLAVIPDSSYAGVYQAVIEDCKAKGALDPATMGSVPNVGLMARKAEEYGSHDKTFEIPAAGTVEVVSGSGEVLMSHDVEAGDIWRACQTKDAPIRDWVGLAVRRARESGAPAVFWLDETRAHDKNLIAKVEEYLPEHDTEGLEILVMNPAEATQYSLDRIREGLDTISVTGNVLRDYNTDLFPILEVGTSAKMLSIVPLMNGGGLFETGAGGSAPKHVQQLLAENYLRWDSLGEFFALAASFEHLAKVEDNARARVLADTLDRATETFLNEDKGPTRRIGGIDNRGSHFYLALYWAQELAQQTEDAALAEIFRPLAAKLAADEATIVDEMLAVQGNPADVGGYYWPDGDKAAKVMRPSATLNAAIDAL</sequence>
<dbReference type="NCBIfam" id="TIGR00178">
    <property type="entry name" value="monomer_idh"/>
    <property type="match status" value="1"/>
</dbReference>
<evidence type="ECO:0000256" key="9">
    <source>
        <dbReference type="ARBA" id="ARBA00046318"/>
    </source>
</evidence>
<evidence type="ECO:0000256" key="2">
    <source>
        <dbReference type="ARBA" id="ARBA00022435"/>
    </source>
</evidence>
<evidence type="ECO:0000256" key="1">
    <source>
        <dbReference type="ARBA" id="ARBA00001946"/>
    </source>
</evidence>
<keyword evidence="12" id="KW-1185">Reference proteome</keyword>
<dbReference type="Pfam" id="PF03971">
    <property type="entry name" value="IDH"/>
    <property type="match status" value="1"/>
</dbReference>
<evidence type="ECO:0000256" key="5">
    <source>
        <dbReference type="ARBA" id="ARBA00022842"/>
    </source>
</evidence>
<dbReference type="InterPro" id="IPR004436">
    <property type="entry name" value="Isocitrate_DH_NADP_mono"/>
</dbReference>
<evidence type="ECO:0000256" key="7">
    <source>
        <dbReference type="ARBA" id="ARBA00023002"/>
    </source>
</evidence>
<dbReference type="SUPFAM" id="SSF53659">
    <property type="entry name" value="Isocitrate/Isopropylmalate dehydrogenase-like"/>
    <property type="match status" value="1"/>
</dbReference>
<comment type="catalytic activity">
    <reaction evidence="8 10">
        <text>D-threo-isocitrate + NADP(+) = 2-oxoglutarate + CO2 + NADPH</text>
        <dbReference type="Rhea" id="RHEA:19629"/>
        <dbReference type="ChEBI" id="CHEBI:15562"/>
        <dbReference type="ChEBI" id="CHEBI:16526"/>
        <dbReference type="ChEBI" id="CHEBI:16810"/>
        <dbReference type="ChEBI" id="CHEBI:57783"/>
        <dbReference type="ChEBI" id="CHEBI:58349"/>
        <dbReference type="EC" id="1.1.1.42"/>
    </reaction>
</comment>
<gene>
    <name evidence="11" type="ORF">GCM10023216_12340</name>
</gene>
<organism evidence="11 12">
    <name type="scientific">Isoptericola chiayiensis</name>
    <dbReference type="NCBI Taxonomy" id="579446"/>
    <lineage>
        <taxon>Bacteria</taxon>
        <taxon>Bacillati</taxon>
        <taxon>Actinomycetota</taxon>
        <taxon>Actinomycetes</taxon>
        <taxon>Micrococcales</taxon>
        <taxon>Promicromonosporaceae</taxon>
        <taxon>Isoptericola</taxon>
    </lineage>
</organism>
<comment type="similarity">
    <text evidence="9 10">Belongs to the monomeric-type IDH family.</text>
</comment>
<comment type="cofactor">
    <cofactor evidence="1">
        <name>Mg(2+)</name>
        <dbReference type="ChEBI" id="CHEBI:18420"/>
    </cofactor>
</comment>
<dbReference type="EC" id="1.1.1.42" evidence="10"/>
<keyword evidence="5" id="KW-0460">Magnesium</keyword>
<protein>
    <recommendedName>
        <fullName evidence="10">Isocitrate dehydrogenase [NADP]</fullName>
        <ecNumber evidence="10">1.1.1.42</ecNumber>
    </recommendedName>
    <alternativeName>
        <fullName evidence="10">Oxalosuccinate decarboxylase</fullName>
    </alternativeName>
</protein>
<proteinExistence type="inferred from homology"/>
<evidence type="ECO:0000256" key="10">
    <source>
        <dbReference type="PIRNR" id="PIRNR009407"/>
    </source>
</evidence>